<evidence type="ECO:0000313" key="4">
    <source>
        <dbReference type="Proteomes" id="UP000054279"/>
    </source>
</evidence>
<keyword evidence="1" id="KW-0732">Signal</keyword>
<dbReference type="EMBL" id="KN837137">
    <property type="protein sequence ID" value="KIJ41417.1"/>
    <property type="molecule type" value="Genomic_DNA"/>
</dbReference>
<proteinExistence type="predicted"/>
<dbReference type="HOGENOM" id="CLU_700517_0_0_1"/>
<keyword evidence="4" id="KW-1185">Reference proteome</keyword>
<dbReference type="Pfam" id="PF00734">
    <property type="entry name" value="CBM_1"/>
    <property type="match status" value="1"/>
</dbReference>
<evidence type="ECO:0000256" key="1">
    <source>
        <dbReference type="ARBA" id="ARBA00022729"/>
    </source>
</evidence>
<dbReference type="GO" id="GO:0005975">
    <property type="term" value="P:carbohydrate metabolic process"/>
    <property type="evidence" value="ECO:0007669"/>
    <property type="project" value="InterPro"/>
</dbReference>
<organism evidence="3 4">
    <name type="scientific">Sphaerobolus stellatus (strain SS14)</name>
    <dbReference type="NCBI Taxonomy" id="990650"/>
    <lineage>
        <taxon>Eukaryota</taxon>
        <taxon>Fungi</taxon>
        <taxon>Dikarya</taxon>
        <taxon>Basidiomycota</taxon>
        <taxon>Agaricomycotina</taxon>
        <taxon>Agaricomycetes</taxon>
        <taxon>Phallomycetidae</taxon>
        <taxon>Geastrales</taxon>
        <taxon>Sphaerobolaceae</taxon>
        <taxon>Sphaerobolus</taxon>
    </lineage>
</organism>
<protein>
    <recommendedName>
        <fullName evidence="2">CBM1 domain-containing protein</fullName>
    </recommendedName>
</protein>
<dbReference type="InterPro" id="IPR000254">
    <property type="entry name" value="CBD"/>
</dbReference>
<dbReference type="AlphaFoldDB" id="A0A0C9VIT3"/>
<accession>A0A0C9VIT3</accession>
<evidence type="ECO:0000259" key="2">
    <source>
        <dbReference type="Pfam" id="PF00734"/>
    </source>
</evidence>
<dbReference type="SUPFAM" id="SSF57180">
    <property type="entry name" value="Cellulose-binding domain"/>
    <property type="match status" value="1"/>
</dbReference>
<dbReference type="InterPro" id="IPR035971">
    <property type="entry name" value="CBD_sf"/>
</dbReference>
<dbReference type="GO" id="GO:0005576">
    <property type="term" value="C:extracellular region"/>
    <property type="evidence" value="ECO:0007669"/>
    <property type="project" value="InterPro"/>
</dbReference>
<dbReference type="Proteomes" id="UP000054279">
    <property type="component" value="Unassembled WGS sequence"/>
</dbReference>
<dbReference type="GO" id="GO:0030248">
    <property type="term" value="F:cellulose binding"/>
    <property type="evidence" value="ECO:0007669"/>
    <property type="project" value="InterPro"/>
</dbReference>
<feature type="domain" description="CBM1" evidence="2">
    <location>
        <begin position="95"/>
        <end position="121"/>
    </location>
</feature>
<gene>
    <name evidence="3" type="ORF">M422DRAFT_780329</name>
</gene>
<reference evidence="3 4" key="1">
    <citation type="submission" date="2014-06" db="EMBL/GenBank/DDBJ databases">
        <title>Evolutionary Origins and Diversification of the Mycorrhizal Mutualists.</title>
        <authorList>
            <consortium name="DOE Joint Genome Institute"/>
            <consortium name="Mycorrhizal Genomics Consortium"/>
            <person name="Kohler A."/>
            <person name="Kuo A."/>
            <person name="Nagy L.G."/>
            <person name="Floudas D."/>
            <person name="Copeland A."/>
            <person name="Barry K.W."/>
            <person name="Cichocki N."/>
            <person name="Veneault-Fourrey C."/>
            <person name="LaButti K."/>
            <person name="Lindquist E.A."/>
            <person name="Lipzen A."/>
            <person name="Lundell T."/>
            <person name="Morin E."/>
            <person name="Murat C."/>
            <person name="Riley R."/>
            <person name="Ohm R."/>
            <person name="Sun H."/>
            <person name="Tunlid A."/>
            <person name="Henrissat B."/>
            <person name="Grigoriev I.V."/>
            <person name="Hibbett D.S."/>
            <person name="Martin F."/>
        </authorList>
    </citation>
    <scope>NUCLEOTIDE SEQUENCE [LARGE SCALE GENOMIC DNA]</scope>
    <source>
        <strain evidence="3 4">SS14</strain>
    </source>
</reference>
<sequence>MGIRINNRSEKPVFHLFSKQSNRLILPVNSPGTNTQNAFNSPRIVQAALIPVADIFPMAGFREPRQRFAGMKNALLTITLFTAALRGVKATLPNWALCAGYGYTGPPDCSPGWVCTPLNQFMSHASNIKLRISTDEHRIRCLSFTIFEAIKEETEETEELDDLETEEFETLDLADGANMIPLLLDADPLEDDVPVPLDFSSVESGDNMSDLDEEELQSEVTLSKFAEKLRAGMLSQETLKSTKHRQTARIRVETEVLRSQGYGNIHGFLSKQSKLLREESIILLVLNPQIELIQTAVVAWEEEEEEEEENVEIIFLGLRTQPLVLEELGTADDVEITNRDNRHDPNIVIEPHDTRKVQNTWGLGAGQPPGMPISSTPPITKFHLWKTTLLQLHQ</sequence>
<evidence type="ECO:0000313" key="3">
    <source>
        <dbReference type="EMBL" id="KIJ41417.1"/>
    </source>
</evidence>
<name>A0A0C9VIT3_SPHS4</name>